<feature type="transmembrane region" description="Helical" evidence="6">
    <location>
        <begin position="93"/>
        <end position="119"/>
    </location>
</feature>
<keyword evidence="2" id="KW-1003">Cell membrane</keyword>
<feature type="transmembrane region" description="Helical" evidence="6">
    <location>
        <begin position="309"/>
        <end position="330"/>
    </location>
</feature>
<feature type="transmembrane region" description="Helical" evidence="6">
    <location>
        <begin position="405"/>
        <end position="423"/>
    </location>
</feature>
<accession>A0A078RWT8</accession>
<dbReference type="AlphaFoldDB" id="A0A078RWT8"/>
<dbReference type="GO" id="GO:0005886">
    <property type="term" value="C:plasma membrane"/>
    <property type="evidence" value="ECO:0007669"/>
    <property type="project" value="UniProtKB-SubCell"/>
</dbReference>
<keyword evidence="5 6" id="KW-0472">Membrane</keyword>
<evidence type="ECO:0000256" key="1">
    <source>
        <dbReference type="ARBA" id="ARBA00004651"/>
    </source>
</evidence>
<comment type="caution">
    <text evidence="7">The sequence shown here is derived from an EMBL/GenBank/DDBJ whole genome shotgun (WGS) entry which is preliminary data.</text>
</comment>
<evidence type="ECO:0000256" key="6">
    <source>
        <dbReference type="SAM" id="Phobius"/>
    </source>
</evidence>
<feature type="transmembrane region" description="Helical" evidence="6">
    <location>
        <begin position="49"/>
        <end position="72"/>
    </location>
</feature>
<dbReference type="EMBL" id="JNHN01000179">
    <property type="protein sequence ID" value="KDS48935.1"/>
    <property type="molecule type" value="Genomic_DNA"/>
</dbReference>
<evidence type="ECO:0000313" key="7">
    <source>
        <dbReference type="EMBL" id="KDS48935.1"/>
    </source>
</evidence>
<reference evidence="7 8" key="1">
    <citation type="submission" date="2014-04" db="EMBL/GenBank/DDBJ databases">
        <authorList>
            <person name="Sears C."/>
            <person name="Carroll K."/>
            <person name="Sack B.R."/>
            <person name="Qadri F."/>
            <person name="Myers L.L."/>
            <person name="Chung G.-T."/>
            <person name="Escheverria P."/>
            <person name="Fraser C.M."/>
            <person name="Sadzewicz L."/>
            <person name="Shefchek K.A."/>
            <person name="Tallon L."/>
            <person name="Das S.P."/>
            <person name="Daugherty S."/>
            <person name="Mongodin E.F."/>
        </authorList>
    </citation>
    <scope>NUCLEOTIDE SEQUENCE [LARGE SCALE GENOMIC DNA]</scope>
    <source>
        <strain evidence="7 8">3978 T3 ii</strain>
    </source>
</reference>
<name>A0A078RWT8_BACUN</name>
<organism evidence="7 8">
    <name type="scientific">Bacteroides uniformis str. 3978 T3 ii</name>
    <dbReference type="NCBI Taxonomy" id="1339349"/>
    <lineage>
        <taxon>Bacteria</taxon>
        <taxon>Pseudomonadati</taxon>
        <taxon>Bacteroidota</taxon>
        <taxon>Bacteroidia</taxon>
        <taxon>Bacteroidales</taxon>
        <taxon>Bacteroidaceae</taxon>
        <taxon>Bacteroides</taxon>
    </lineage>
</organism>
<dbReference type="Proteomes" id="UP000028013">
    <property type="component" value="Unassembled WGS sequence"/>
</dbReference>
<feature type="transmembrane region" description="Helical" evidence="6">
    <location>
        <begin position="473"/>
        <end position="495"/>
    </location>
</feature>
<keyword evidence="3 6" id="KW-0812">Transmembrane</keyword>
<sequence length="509" mass="58071">MVESRLKKSYLNARVNVLFYFITLFISFFSRKIFLDMLGADFVGLMGTLQNLLGFLNLAELGIGASIGFVLYKPLFNGDKDKIRDIISVLGYLYRNVGLIILGVGLILACFLPLIFANISIGLGVVYFAYFAFLSSALISYFINYRQTLLGADQRNYVVTAYFQTVNIVKILVQMMLVCYIGSFYLWIAIELLFGILYSYILNWKINRVYPWLKCSIAEGRRKYPENKIIVRKARQMFVHQLAGMGRSQLLPFLVYTFTSLKLVAYYSNYMLLLTKLNQLVNNFLGSTGAGVGNLIAEGDSKRIQQVFWELSSLRFMVASFLTFALYHLMDSFIVVWLGTEYVLPHSVLVVILANFFISQFRGTNDQFIYGYGLFQDTWAPIATLGITILAALVGGYYWGLPGVLLGDVASSITVISIWKPYFLYRYGFKMSVGIYWKNVLLYLCMFVFSWALTDGILLSLALPKPEEGYLEWSLYALVSSLLFLSILTILFYNFSKGIRTLLGRFIHW</sequence>
<evidence type="ECO:0000256" key="5">
    <source>
        <dbReference type="ARBA" id="ARBA00023136"/>
    </source>
</evidence>
<evidence type="ECO:0000256" key="2">
    <source>
        <dbReference type="ARBA" id="ARBA00022475"/>
    </source>
</evidence>
<dbReference type="PANTHER" id="PTHR30250:SF26">
    <property type="entry name" value="PSMA PROTEIN"/>
    <property type="match status" value="1"/>
</dbReference>
<feature type="transmembrane region" description="Helical" evidence="6">
    <location>
        <begin position="184"/>
        <end position="204"/>
    </location>
</feature>
<dbReference type="InterPro" id="IPR050833">
    <property type="entry name" value="Poly_Biosynth_Transport"/>
</dbReference>
<feature type="transmembrane region" description="Helical" evidence="6">
    <location>
        <begin position="435"/>
        <end position="453"/>
    </location>
</feature>
<feature type="transmembrane region" description="Helical" evidence="6">
    <location>
        <begin position="157"/>
        <end position="178"/>
    </location>
</feature>
<evidence type="ECO:0000256" key="3">
    <source>
        <dbReference type="ARBA" id="ARBA00022692"/>
    </source>
</evidence>
<dbReference type="PANTHER" id="PTHR30250">
    <property type="entry name" value="PST FAMILY PREDICTED COLANIC ACID TRANSPORTER"/>
    <property type="match status" value="1"/>
</dbReference>
<dbReference type="RefSeq" id="WP_035448715.1">
    <property type="nucleotide sequence ID" value="NZ_JNHN01000179.1"/>
</dbReference>
<dbReference type="PATRIC" id="fig|1339349.3.peg.3738"/>
<protein>
    <submittedName>
        <fullName evidence="7">Putative membrane protein</fullName>
    </submittedName>
</protein>
<feature type="transmembrane region" description="Helical" evidence="6">
    <location>
        <begin position="379"/>
        <end position="399"/>
    </location>
</feature>
<feature type="transmembrane region" description="Helical" evidence="6">
    <location>
        <begin position="12"/>
        <end position="29"/>
    </location>
</feature>
<feature type="transmembrane region" description="Helical" evidence="6">
    <location>
        <begin position="342"/>
        <end position="358"/>
    </location>
</feature>
<keyword evidence="4 6" id="KW-1133">Transmembrane helix</keyword>
<feature type="transmembrane region" description="Helical" evidence="6">
    <location>
        <begin position="125"/>
        <end position="145"/>
    </location>
</feature>
<proteinExistence type="predicted"/>
<comment type="subcellular location">
    <subcellularLocation>
        <location evidence="1">Cell membrane</location>
        <topology evidence="1">Multi-pass membrane protein</topology>
    </subcellularLocation>
</comment>
<gene>
    <name evidence="7" type="ORF">M094_2626</name>
</gene>
<evidence type="ECO:0000313" key="8">
    <source>
        <dbReference type="Proteomes" id="UP000028013"/>
    </source>
</evidence>
<evidence type="ECO:0000256" key="4">
    <source>
        <dbReference type="ARBA" id="ARBA00022989"/>
    </source>
</evidence>